<sequence length="71" mass="7871">MMKTSVRKIQIVSFLCAHLPFLCVGLYLVYADIPGQWTLAGIMFLATLFAAVFLWKFIGNVLAPETSFKGA</sequence>
<keyword evidence="3" id="KW-1185">Reference proteome</keyword>
<gene>
    <name evidence="2" type="ORF">LX81_01017</name>
</gene>
<reference evidence="2 3" key="1">
    <citation type="submission" date="2018-06" db="EMBL/GenBank/DDBJ databases">
        <title>Genomic Encyclopedia of Archaeal and Bacterial Type Strains, Phase II (KMG-II): from individual species to whole genera.</title>
        <authorList>
            <person name="Goeker M."/>
        </authorList>
    </citation>
    <scope>NUCLEOTIDE SEQUENCE [LARGE SCALE GENOMIC DNA]</scope>
    <source>
        <strain evidence="2 3">DSM 22009</strain>
    </source>
</reference>
<accession>A0A2W7NJY3</accession>
<comment type="caution">
    <text evidence="2">The sequence shown here is derived from an EMBL/GenBank/DDBJ whole genome shotgun (WGS) entry which is preliminary data.</text>
</comment>
<dbReference type="AlphaFoldDB" id="A0A2W7NJY3"/>
<dbReference type="Proteomes" id="UP000248916">
    <property type="component" value="Unassembled WGS sequence"/>
</dbReference>
<keyword evidence="1" id="KW-0812">Transmembrane</keyword>
<feature type="transmembrane region" description="Helical" evidence="1">
    <location>
        <begin position="37"/>
        <end position="58"/>
    </location>
</feature>
<organism evidence="2 3">
    <name type="scientific">Palleronia aestuarii</name>
    <dbReference type="NCBI Taxonomy" id="568105"/>
    <lineage>
        <taxon>Bacteria</taxon>
        <taxon>Pseudomonadati</taxon>
        <taxon>Pseudomonadota</taxon>
        <taxon>Alphaproteobacteria</taxon>
        <taxon>Rhodobacterales</taxon>
        <taxon>Roseobacteraceae</taxon>
        <taxon>Palleronia</taxon>
    </lineage>
</organism>
<evidence type="ECO:0000256" key="1">
    <source>
        <dbReference type="SAM" id="Phobius"/>
    </source>
</evidence>
<dbReference type="EMBL" id="QKZL01000003">
    <property type="protein sequence ID" value="PZX18387.1"/>
    <property type="molecule type" value="Genomic_DNA"/>
</dbReference>
<name>A0A2W7NJY3_9RHOB</name>
<evidence type="ECO:0000313" key="2">
    <source>
        <dbReference type="EMBL" id="PZX18387.1"/>
    </source>
</evidence>
<evidence type="ECO:0000313" key="3">
    <source>
        <dbReference type="Proteomes" id="UP000248916"/>
    </source>
</evidence>
<protein>
    <submittedName>
        <fullName evidence="2">Uncharacterized protein</fullName>
    </submittedName>
</protein>
<keyword evidence="1" id="KW-0472">Membrane</keyword>
<feature type="transmembrane region" description="Helical" evidence="1">
    <location>
        <begin position="12"/>
        <end position="31"/>
    </location>
</feature>
<proteinExistence type="predicted"/>
<keyword evidence="1" id="KW-1133">Transmembrane helix</keyword>